<dbReference type="Gene3D" id="1.10.30.10">
    <property type="entry name" value="High mobility group box domain"/>
    <property type="match status" value="2"/>
</dbReference>
<sequence>MEEEDLFKDYQKSFEVPLSFEDPFQNEILKYSLNHNIGSYDHNRFCSDPSYSKTLYDDHLVEEDYQLHRPTFPPEINIEEYVNENENNKKIKDMSKMNSGNSFMVYRKYLHKHMQISGINLPMKQLSQLASALWRSEPSNVKEYYKVLSEKIQKLHYERLGNLIVNKLPPNDDDNKKMSHKKIKDMTKKNGGNSFIIFRKMLNEYLKSVGKSLPMQKLSPLASYLWSKQPEYVKIHHKELSEQTKKLLNEQMKNLYNGHENNGSFENNVYSVTTPIHIELPREI</sequence>
<evidence type="ECO:0000313" key="3">
    <source>
        <dbReference type="Proteomes" id="UP000247702"/>
    </source>
</evidence>
<gene>
    <name evidence="2" type="ORF">RCL2_001160700</name>
    <name evidence="1" type="ORF">RclHR1_01660001</name>
</gene>
<dbReference type="SUPFAM" id="SSF47095">
    <property type="entry name" value="HMG-box"/>
    <property type="match status" value="2"/>
</dbReference>
<evidence type="ECO:0008006" key="4">
    <source>
        <dbReference type="Google" id="ProtNLM"/>
    </source>
</evidence>
<dbReference type="EMBL" id="BLAL01000080">
    <property type="protein sequence ID" value="GES84491.1"/>
    <property type="molecule type" value="Genomic_DNA"/>
</dbReference>
<dbReference type="InterPro" id="IPR036910">
    <property type="entry name" value="HMG_box_dom_sf"/>
</dbReference>
<dbReference type="Proteomes" id="UP000615446">
    <property type="component" value="Unassembled WGS sequence"/>
</dbReference>
<accession>A0A2Z6QM49</accession>
<reference evidence="2" key="2">
    <citation type="submission" date="2019-10" db="EMBL/GenBank/DDBJ databases">
        <title>Conservation and host-specific expression of non-tandemly repeated heterogenous ribosome RNA gene in arbuscular mycorrhizal fungi.</title>
        <authorList>
            <person name="Maeda T."/>
            <person name="Kobayashi Y."/>
            <person name="Nakagawa T."/>
            <person name="Ezawa T."/>
            <person name="Yamaguchi K."/>
            <person name="Bino T."/>
            <person name="Nishimoto Y."/>
            <person name="Shigenobu S."/>
            <person name="Kawaguchi M."/>
        </authorList>
    </citation>
    <scope>NUCLEOTIDE SEQUENCE</scope>
    <source>
        <strain evidence="2">HR1</strain>
    </source>
</reference>
<dbReference type="Proteomes" id="UP000247702">
    <property type="component" value="Unassembled WGS sequence"/>
</dbReference>
<keyword evidence="3" id="KW-1185">Reference proteome</keyword>
<organism evidence="1 3">
    <name type="scientific">Rhizophagus clarus</name>
    <dbReference type="NCBI Taxonomy" id="94130"/>
    <lineage>
        <taxon>Eukaryota</taxon>
        <taxon>Fungi</taxon>
        <taxon>Fungi incertae sedis</taxon>
        <taxon>Mucoromycota</taxon>
        <taxon>Glomeromycotina</taxon>
        <taxon>Glomeromycetes</taxon>
        <taxon>Glomerales</taxon>
        <taxon>Glomeraceae</taxon>
        <taxon>Rhizophagus</taxon>
    </lineage>
</organism>
<evidence type="ECO:0000313" key="2">
    <source>
        <dbReference type="EMBL" id="GES84491.1"/>
    </source>
</evidence>
<protein>
    <recommendedName>
        <fullName evidence="4">HMG box domain-containing protein</fullName>
    </recommendedName>
</protein>
<comment type="caution">
    <text evidence="1">The sequence shown here is derived from an EMBL/GenBank/DDBJ whole genome shotgun (WGS) entry which is preliminary data.</text>
</comment>
<name>A0A2Z6QM49_9GLOM</name>
<dbReference type="AlphaFoldDB" id="A0A2Z6QM49"/>
<evidence type="ECO:0000313" key="1">
    <source>
        <dbReference type="EMBL" id="GBB89782.1"/>
    </source>
</evidence>
<dbReference type="EMBL" id="BEXD01000735">
    <property type="protein sequence ID" value="GBB89782.1"/>
    <property type="molecule type" value="Genomic_DNA"/>
</dbReference>
<dbReference type="OrthoDB" id="6247875at2759"/>
<proteinExistence type="predicted"/>
<reference evidence="1 3" key="1">
    <citation type="submission" date="2017-11" db="EMBL/GenBank/DDBJ databases">
        <title>The genome of Rhizophagus clarus HR1 reveals common genetic basis of auxotrophy among arbuscular mycorrhizal fungi.</title>
        <authorList>
            <person name="Kobayashi Y."/>
        </authorList>
    </citation>
    <scope>NUCLEOTIDE SEQUENCE [LARGE SCALE GENOMIC DNA]</scope>
    <source>
        <strain evidence="1 3">HR1</strain>
    </source>
</reference>